<dbReference type="EMBL" id="FMUR01000012">
    <property type="protein sequence ID" value="SCY31073.1"/>
    <property type="molecule type" value="Genomic_DNA"/>
</dbReference>
<dbReference type="OrthoDB" id="9796702at2"/>
<dbReference type="Gene3D" id="3.40.50.1110">
    <property type="entry name" value="SGNH hydrolase"/>
    <property type="match status" value="1"/>
</dbReference>
<dbReference type="SUPFAM" id="SSF52266">
    <property type="entry name" value="SGNH hydrolase"/>
    <property type="match status" value="1"/>
</dbReference>
<dbReference type="RefSeq" id="WP_074462667.1">
    <property type="nucleotide sequence ID" value="NZ_FMUR01000012.1"/>
</dbReference>
<keyword evidence="1" id="KW-0812">Transmembrane</keyword>
<keyword evidence="3" id="KW-1185">Reference proteome</keyword>
<gene>
    <name evidence="2" type="ORF">SAMN02910451_02113</name>
</gene>
<dbReference type="Proteomes" id="UP000183047">
    <property type="component" value="Unassembled WGS sequence"/>
</dbReference>
<sequence>MLKRFFDNRFRILFVIVTIFSVWYCDGVLSIKNDDGVMQAAAMYHQPRGTVDVVMMGSSHVHYAIDTGKLWDDYGISAYDYSAAEQPLWITYYYLKELCKSQKPKVLVLDMYSPAFQKDDYQYKWMLPNALGMRFSLNKMEMFKASVEKEHFSEFFPSFAVYHGRLSGLTADDFTYPFRKYKYLRNFKGFKPMTKVTPQTRPTITQTNSEDLTEKSALYLRKIIDYTREKGIDMYMIVTPYVVTDEQELVYNRLKEIAQENNIGFTNYNHDYDEIGLDFEKDFMDESHLNYYGADKFTGYLGKDITERFDLPDHRGDKKYKSWEENSREIKKSVSD</sequence>
<evidence type="ECO:0000313" key="3">
    <source>
        <dbReference type="Proteomes" id="UP000183047"/>
    </source>
</evidence>
<evidence type="ECO:0000313" key="2">
    <source>
        <dbReference type="EMBL" id="SCY31073.1"/>
    </source>
</evidence>
<organism evidence="2 3">
    <name type="scientific">Butyrivibrio hungatei</name>
    <dbReference type="NCBI Taxonomy" id="185008"/>
    <lineage>
        <taxon>Bacteria</taxon>
        <taxon>Bacillati</taxon>
        <taxon>Bacillota</taxon>
        <taxon>Clostridia</taxon>
        <taxon>Lachnospirales</taxon>
        <taxon>Lachnospiraceae</taxon>
        <taxon>Butyrivibrio</taxon>
    </lineage>
</organism>
<keyword evidence="1" id="KW-0472">Membrane</keyword>
<dbReference type="AlphaFoldDB" id="A0A1G5EVQ9"/>
<feature type="transmembrane region" description="Helical" evidence="1">
    <location>
        <begin position="12"/>
        <end position="31"/>
    </location>
</feature>
<reference evidence="3" key="1">
    <citation type="submission" date="2016-10" db="EMBL/GenBank/DDBJ databases">
        <authorList>
            <person name="Varghese N."/>
            <person name="Submissions S."/>
        </authorList>
    </citation>
    <scope>NUCLEOTIDE SEQUENCE [LARGE SCALE GENOMIC DNA]</scope>
    <source>
        <strain evidence="3">XBD2006</strain>
    </source>
</reference>
<evidence type="ECO:0000256" key="1">
    <source>
        <dbReference type="SAM" id="Phobius"/>
    </source>
</evidence>
<accession>A0A1G5EVQ9</accession>
<keyword evidence="1" id="KW-1133">Transmembrane helix</keyword>
<name>A0A1G5EVQ9_9FIRM</name>
<protein>
    <submittedName>
        <fullName evidence="2">Uncharacterized protein</fullName>
    </submittedName>
</protein>
<proteinExistence type="predicted"/>
<dbReference type="InterPro" id="IPR036514">
    <property type="entry name" value="SGNH_hydro_sf"/>
</dbReference>